<dbReference type="AlphaFoldDB" id="A0A1M2W6S8"/>
<dbReference type="PANTHER" id="PTHR13832">
    <property type="entry name" value="PROTEIN PHOSPHATASE 2C"/>
    <property type="match status" value="1"/>
</dbReference>
<comment type="caution">
    <text evidence="2">The sequence shown here is derived from an EMBL/GenBank/DDBJ whole genome shotgun (WGS) entry which is preliminary data.</text>
</comment>
<dbReference type="InterPro" id="IPR036457">
    <property type="entry name" value="PPM-type-like_dom_sf"/>
</dbReference>
<dbReference type="InterPro" id="IPR015655">
    <property type="entry name" value="PP2C"/>
</dbReference>
<dbReference type="PANTHER" id="PTHR13832:SF827">
    <property type="entry name" value="PROTEIN PHOSPHATASE 1L"/>
    <property type="match status" value="1"/>
</dbReference>
<dbReference type="EMBL" id="MNAD01000150">
    <property type="protein sequence ID" value="OJT15561.1"/>
    <property type="molecule type" value="Genomic_DNA"/>
</dbReference>
<protein>
    <recommendedName>
        <fullName evidence="1">PPM-type phosphatase domain-containing protein</fullName>
    </recommendedName>
</protein>
<dbReference type="OMA" id="LNIAMMH"/>
<keyword evidence="3" id="KW-1185">Reference proteome</keyword>
<evidence type="ECO:0000313" key="2">
    <source>
        <dbReference type="EMBL" id="OJT15561.1"/>
    </source>
</evidence>
<dbReference type="InterPro" id="IPR001932">
    <property type="entry name" value="PPM-type_phosphatase-like_dom"/>
</dbReference>
<dbReference type="Proteomes" id="UP000184267">
    <property type="component" value="Unassembled WGS sequence"/>
</dbReference>
<feature type="domain" description="PPM-type phosphatase" evidence="1">
    <location>
        <begin position="31"/>
        <end position="435"/>
    </location>
</feature>
<accession>A0A1M2W6S8</accession>
<dbReference type="SMART" id="SM00332">
    <property type="entry name" value="PP2Cc"/>
    <property type="match status" value="1"/>
</dbReference>
<dbReference type="OrthoDB" id="19329at2759"/>
<dbReference type="PROSITE" id="PS51746">
    <property type="entry name" value="PPM_2"/>
    <property type="match status" value="1"/>
</dbReference>
<dbReference type="Pfam" id="PF00481">
    <property type="entry name" value="PP2C"/>
    <property type="match status" value="1"/>
</dbReference>
<proteinExistence type="predicted"/>
<evidence type="ECO:0000259" key="1">
    <source>
        <dbReference type="PROSITE" id="PS51746"/>
    </source>
</evidence>
<evidence type="ECO:0000313" key="3">
    <source>
        <dbReference type="Proteomes" id="UP000184267"/>
    </source>
</evidence>
<gene>
    <name evidence="2" type="ORF">TRAPUB_6536</name>
</gene>
<dbReference type="STRING" id="154538.A0A1M2W6S8"/>
<dbReference type="Gene3D" id="3.60.40.10">
    <property type="entry name" value="PPM-type phosphatase domain"/>
    <property type="match status" value="1"/>
</dbReference>
<sequence>MSDFTSHPSYNARYKIGEGYIGFCSNTLKVNTISFQPRGVGKNEDRVVTKLWHFNNQRWMFLAVFDGHLGSTTAEYTSLTLPDALYEKLREFIQNIGGRLDRSNIATHQAQVSKLLKNEIEAFDKHLGDAVRQLCPRPEDLTEEQARRLIDRHKDILERAFYGTTMVFALINPDQRFMWAAGVGDSSVGLSYIGMDGRPKGQRLCKMHTFKDPQEYFNASMAHPATEQPLFDWEDRILGWQTIARGTVSLDRCWLIPPDMLASAIGNFAMKLPAPYFANLFKYLPGLERFCFDTIISKIKTPPYIVCSPSVRFMDLQPVWRPDSKIFLFTDGVDNLVDGWVVFKPRQHSGADPIDVVSALLANPIEPRIAQILGHPVIPRWSGPENNRATDVLGNLLGGTDIERLEAVTDLERLNDEKSAWPFYIDDTSIIVWRFTTK</sequence>
<reference evidence="2 3" key="1">
    <citation type="submission" date="2016-10" db="EMBL/GenBank/DDBJ databases">
        <title>Genome sequence of the basidiomycete white-rot fungus Trametes pubescens.</title>
        <authorList>
            <person name="Makela M.R."/>
            <person name="Granchi Z."/>
            <person name="Peng M."/>
            <person name="De Vries R.P."/>
            <person name="Grigoriev I."/>
            <person name="Riley R."/>
            <person name="Hilden K."/>
        </authorList>
    </citation>
    <scope>NUCLEOTIDE SEQUENCE [LARGE SCALE GENOMIC DNA]</scope>
    <source>
        <strain evidence="2 3">FBCC735</strain>
    </source>
</reference>
<organism evidence="2 3">
    <name type="scientific">Trametes pubescens</name>
    <name type="common">White-rot fungus</name>
    <dbReference type="NCBI Taxonomy" id="154538"/>
    <lineage>
        <taxon>Eukaryota</taxon>
        <taxon>Fungi</taxon>
        <taxon>Dikarya</taxon>
        <taxon>Basidiomycota</taxon>
        <taxon>Agaricomycotina</taxon>
        <taxon>Agaricomycetes</taxon>
        <taxon>Polyporales</taxon>
        <taxon>Polyporaceae</taxon>
        <taxon>Trametes</taxon>
    </lineage>
</organism>
<name>A0A1M2W6S8_TRAPU</name>
<dbReference type="SUPFAM" id="SSF81606">
    <property type="entry name" value="PP2C-like"/>
    <property type="match status" value="1"/>
</dbReference>
<dbReference type="GO" id="GO:0004722">
    <property type="term" value="F:protein serine/threonine phosphatase activity"/>
    <property type="evidence" value="ECO:0007669"/>
    <property type="project" value="InterPro"/>
</dbReference>